<organism evidence="12 13">
    <name type="scientific">Hyalella azteca</name>
    <name type="common">Amphipod</name>
    <dbReference type="NCBI Taxonomy" id="294128"/>
    <lineage>
        <taxon>Eukaryota</taxon>
        <taxon>Metazoa</taxon>
        <taxon>Ecdysozoa</taxon>
        <taxon>Arthropoda</taxon>
        <taxon>Crustacea</taxon>
        <taxon>Multicrustacea</taxon>
        <taxon>Malacostraca</taxon>
        <taxon>Eumalacostraca</taxon>
        <taxon>Peracarida</taxon>
        <taxon>Amphipoda</taxon>
        <taxon>Senticaudata</taxon>
        <taxon>Talitrida</taxon>
        <taxon>Talitroidea</taxon>
        <taxon>Hyalellidae</taxon>
        <taxon>Hyalella</taxon>
    </lineage>
</organism>
<keyword evidence="3" id="KW-0677">Repeat</keyword>
<dbReference type="Proteomes" id="UP000694843">
    <property type="component" value="Unplaced"/>
</dbReference>
<sequence length="630" mass="70174">MDVGELLSYKPQTSLKHGLEDEEEAQPPSKNSLITSSGLGNARKKSRLTGLQRSSMSSSHSRAAMIPPTPYIPPPTPPRSISHPQHPQAGKGKPVTEVPEPSLPDAAEGVDLALQALEEPTPEEDAGPMDEARLKKLILSFDKKMLKNQELRIKFPDDPRKFMESELELHDAIEELHAISVAPQLYPLLRPMAVPHSLLALVAHDNTDIAAAVLDLLQEMTTLEGVEVSEDEEEGLEALVDGLVEEDVVAIIVQNLHRLDDQGVAGANALSAATTPEAQAVHNTLGLLENLLECRPSLCSVAASSGLLAWLLKRLRAKLVFDPNKLYASEILAICVQGSESNRQQLGELEGIDVLLQQLAVYKRHDPSTAEEQELMENLFDVLCSCLLHAGNRELFLKGEGLQLMNLMLREKKLSRNGALRVLDHALTGPEGADCCNKFVDILGLRTIFPLFVKTPSKHGKKGLSKTEHEGHVVSIIYWLLRNCRTNQKQRLMAKFLENDHEKIDRLMELHFSYLERVMATDRQLEKLQDKQSEKLSDDDMYLRRLDGGLFTLQLLDYVMLCVCAQGPPSIKRRVVKMLNLRNASVKTIKNIIREYVSNLGDSGSISNADDELSEEQHKVLDWLDKFQNM</sequence>
<dbReference type="AlphaFoldDB" id="A0A8B7PBH4"/>
<dbReference type="InterPro" id="IPR016024">
    <property type="entry name" value="ARM-type_fold"/>
</dbReference>
<gene>
    <name evidence="13" type="primary">LOC108679404</name>
</gene>
<feature type="region of interest" description="Disordered" evidence="10">
    <location>
        <begin position="1"/>
        <end position="104"/>
    </location>
</feature>
<evidence type="ECO:0000256" key="10">
    <source>
        <dbReference type="SAM" id="MobiDB-lite"/>
    </source>
</evidence>
<evidence type="ECO:0000256" key="2">
    <source>
        <dbReference type="ARBA" id="ARBA00022553"/>
    </source>
</evidence>
<dbReference type="GO" id="GO:0010467">
    <property type="term" value="P:gene expression"/>
    <property type="evidence" value="ECO:0007669"/>
    <property type="project" value="UniProtKB-ARBA"/>
</dbReference>
<evidence type="ECO:0000256" key="3">
    <source>
        <dbReference type="ARBA" id="ARBA00022737"/>
    </source>
</evidence>
<dbReference type="OMA" id="TDWREQE"/>
<evidence type="ECO:0000256" key="6">
    <source>
        <dbReference type="ARBA" id="ARBA00058456"/>
    </source>
</evidence>
<keyword evidence="5" id="KW-0539">Nucleus</keyword>
<dbReference type="SUPFAM" id="SSF48371">
    <property type="entry name" value="ARM repeat"/>
    <property type="match status" value="1"/>
</dbReference>
<dbReference type="InterPro" id="IPR011989">
    <property type="entry name" value="ARM-like"/>
</dbReference>
<evidence type="ECO:0000256" key="9">
    <source>
        <dbReference type="ARBA" id="ARBA00083862"/>
    </source>
</evidence>
<dbReference type="InterPro" id="IPR039678">
    <property type="entry name" value="CTNNBL1"/>
</dbReference>
<evidence type="ECO:0000256" key="8">
    <source>
        <dbReference type="ARBA" id="ARBA00070106"/>
    </source>
</evidence>
<dbReference type="PANTHER" id="PTHR14978:SF0">
    <property type="entry name" value="BETA-CATENIN-LIKE PROTEIN 1"/>
    <property type="match status" value="1"/>
</dbReference>
<dbReference type="KEGG" id="hazt:108679404"/>
<evidence type="ECO:0000256" key="1">
    <source>
        <dbReference type="ARBA" id="ARBA00004123"/>
    </source>
</evidence>
<dbReference type="GO" id="GO:0005681">
    <property type="term" value="C:spliceosomal complex"/>
    <property type="evidence" value="ECO:0007669"/>
    <property type="project" value="TreeGrafter"/>
</dbReference>
<evidence type="ECO:0000256" key="5">
    <source>
        <dbReference type="ARBA" id="ARBA00023242"/>
    </source>
</evidence>
<dbReference type="RefSeq" id="XP_018023509.2">
    <property type="nucleotide sequence ID" value="XM_018168020.2"/>
</dbReference>
<comment type="subcellular location">
    <subcellularLocation>
        <location evidence="1">Nucleus</location>
    </subcellularLocation>
</comment>
<feature type="compositionally biased region" description="Polar residues" evidence="10">
    <location>
        <begin position="28"/>
        <end position="39"/>
    </location>
</feature>
<evidence type="ECO:0000259" key="11">
    <source>
        <dbReference type="SMART" id="SM01156"/>
    </source>
</evidence>
<proteinExistence type="predicted"/>
<dbReference type="Gene3D" id="1.25.10.10">
    <property type="entry name" value="Leucine-rich Repeat Variant"/>
    <property type="match status" value="1"/>
</dbReference>
<dbReference type="FunFam" id="1.25.10.10:FF:001136">
    <property type="entry name" value="Beta-catenin-like protein 1"/>
    <property type="match status" value="1"/>
</dbReference>
<dbReference type="InterPro" id="IPR013180">
    <property type="entry name" value="CTNNBL1_N"/>
</dbReference>
<name>A0A8B7PBH4_HYAAZ</name>
<dbReference type="GeneID" id="108679404"/>
<evidence type="ECO:0000256" key="7">
    <source>
        <dbReference type="ARBA" id="ARBA00061776"/>
    </source>
</evidence>
<comment type="function">
    <text evidence="6">Component of the PRP19-CDC5L complex that forms an integral part of the spliceosome and is required for activating pre-mRNA splicing. Participates in AID/AICDA-mediated somatic hypermutation (SHM) and class-switch recombination (CSR), 2 processes resulting in the production of high-affinity, mutated isotype-switched antibodies.</text>
</comment>
<keyword evidence="2" id="KW-0597">Phosphoprotein</keyword>
<keyword evidence="12" id="KW-1185">Reference proteome</keyword>
<protein>
    <recommendedName>
        <fullName evidence="8">Beta-catenin-like protein 1</fullName>
    </recommendedName>
    <alternativeName>
        <fullName evidence="9">Nuclear-associated protein</fullName>
    </alternativeName>
</protein>
<evidence type="ECO:0000313" key="13">
    <source>
        <dbReference type="RefSeq" id="XP_018023509.2"/>
    </source>
</evidence>
<feature type="domain" description="Beta-catenin-like protein 1 N-terminal" evidence="11">
    <location>
        <begin position="107"/>
        <end position="214"/>
    </location>
</feature>
<keyword evidence="4" id="KW-0175">Coiled coil</keyword>
<evidence type="ECO:0000313" key="12">
    <source>
        <dbReference type="Proteomes" id="UP000694843"/>
    </source>
</evidence>
<comment type="subunit">
    <text evidence="7">Component of the PRP19-CDC5L splicing complex composed of a core complex comprising a homotetramer of PRPF19, CDC5L, PLRG1 and BCAS2, and at least three less stably associated proteins CTNNBL1, CWC15 and HSPA8. Interacts directly with CWC15 and CDC5L in the complex. Interacts with AICDA; the interaction is important for the antibody diversification activity of AICDA. Interacts with PRPF31 (via its NLS). Interacts (via its N-terminal NLS) with KPNA1 and KPNA2.</text>
</comment>
<feature type="compositionally biased region" description="Pro residues" evidence="10">
    <location>
        <begin position="67"/>
        <end position="78"/>
    </location>
</feature>
<dbReference type="SMART" id="SM01156">
    <property type="entry name" value="DUF1716"/>
    <property type="match status" value="1"/>
</dbReference>
<evidence type="ECO:0000256" key="4">
    <source>
        <dbReference type="ARBA" id="ARBA00023054"/>
    </source>
</evidence>
<feature type="compositionally biased region" description="Low complexity" evidence="10">
    <location>
        <begin position="53"/>
        <end position="66"/>
    </location>
</feature>
<accession>A0A8B7PBH4</accession>
<dbReference type="OrthoDB" id="1898821at2759"/>
<dbReference type="Pfam" id="PF08216">
    <property type="entry name" value="CTNNBL"/>
    <property type="match status" value="1"/>
</dbReference>
<reference evidence="13" key="1">
    <citation type="submission" date="2025-08" db="UniProtKB">
        <authorList>
            <consortium name="RefSeq"/>
        </authorList>
    </citation>
    <scope>IDENTIFICATION</scope>
    <source>
        <tissue evidence="13">Whole organism</tissue>
    </source>
</reference>
<dbReference type="PANTHER" id="PTHR14978">
    <property type="entry name" value="BETA-CATENIN-LIKE PROTEIN 1 NUCLEAR ASSOCIATED PROTEIN"/>
    <property type="match status" value="1"/>
</dbReference>